<dbReference type="AlphaFoldDB" id="A0A9D1HMD8"/>
<gene>
    <name evidence="2" type="ORF">IAB00_04870</name>
</gene>
<dbReference type="Proteomes" id="UP000824124">
    <property type="component" value="Unassembled WGS sequence"/>
</dbReference>
<dbReference type="PANTHER" id="PTHR36111">
    <property type="entry name" value="INNER MEMBRANE PROTEIN-RELATED"/>
    <property type="match status" value="1"/>
</dbReference>
<dbReference type="EMBL" id="DVMH01000025">
    <property type="protein sequence ID" value="HIU10563.1"/>
    <property type="molecule type" value="Genomic_DNA"/>
</dbReference>
<proteinExistence type="predicted"/>
<sequence>MISVVINIAAVLLGGALGLLLGRRFPQKLADTVMQGLALCVMYIGISGALEGRNTLITIISLAVGGALGELLDIDGKLNRLGEALEDKFGGGKTSLAEGFVSASMLFCVGAMAIVGSLQSGLAGDHSIIIAKSVIDGIAAIMLASSLGAGVLFAAVAVGIYQGTIVLLAEW</sequence>
<name>A0A9D1HMD8_9FIRM</name>
<feature type="transmembrane region" description="Helical" evidence="1">
    <location>
        <begin position="95"/>
        <end position="118"/>
    </location>
</feature>
<keyword evidence="1" id="KW-0812">Transmembrane</keyword>
<feature type="transmembrane region" description="Helical" evidence="1">
    <location>
        <begin position="29"/>
        <end position="50"/>
    </location>
</feature>
<feature type="transmembrane region" description="Helical" evidence="1">
    <location>
        <begin position="6"/>
        <end position="22"/>
    </location>
</feature>
<accession>A0A9D1HMD8</accession>
<dbReference type="Pfam" id="PF04474">
    <property type="entry name" value="DUF554"/>
    <property type="match status" value="1"/>
</dbReference>
<dbReference type="PANTHER" id="PTHR36111:SF2">
    <property type="entry name" value="INNER MEMBRANE PROTEIN"/>
    <property type="match status" value="1"/>
</dbReference>
<keyword evidence="1" id="KW-0472">Membrane</keyword>
<evidence type="ECO:0000313" key="2">
    <source>
        <dbReference type="EMBL" id="HIU10563.1"/>
    </source>
</evidence>
<reference evidence="2" key="2">
    <citation type="journal article" date="2021" name="PeerJ">
        <title>Extensive microbial diversity within the chicken gut microbiome revealed by metagenomics and culture.</title>
        <authorList>
            <person name="Gilroy R."/>
            <person name="Ravi A."/>
            <person name="Getino M."/>
            <person name="Pursley I."/>
            <person name="Horton D.L."/>
            <person name="Alikhan N.F."/>
            <person name="Baker D."/>
            <person name="Gharbi K."/>
            <person name="Hall N."/>
            <person name="Watson M."/>
            <person name="Adriaenssens E.M."/>
            <person name="Foster-Nyarko E."/>
            <person name="Jarju S."/>
            <person name="Secka A."/>
            <person name="Antonio M."/>
            <person name="Oren A."/>
            <person name="Chaudhuri R.R."/>
            <person name="La Ragione R."/>
            <person name="Hildebrand F."/>
            <person name="Pallen M.J."/>
        </authorList>
    </citation>
    <scope>NUCLEOTIDE SEQUENCE</scope>
    <source>
        <strain evidence="2">2830</strain>
    </source>
</reference>
<dbReference type="InterPro" id="IPR007563">
    <property type="entry name" value="DUF554"/>
</dbReference>
<comment type="caution">
    <text evidence="2">The sequence shown here is derived from an EMBL/GenBank/DDBJ whole genome shotgun (WGS) entry which is preliminary data.</text>
</comment>
<protein>
    <submittedName>
        <fullName evidence="2">DUF554 domain-containing protein</fullName>
    </submittedName>
</protein>
<keyword evidence="1" id="KW-1133">Transmembrane helix</keyword>
<feature type="non-terminal residue" evidence="2">
    <location>
        <position position="171"/>
    </location>
</feature>
<evidence type="ECO:0000313" key="3">
    <source>
        <dbReference type="Proteomes" id="UP000824124"/>
    </source>
</evidence>
<organism evidence="2 3">
    <name type="scientific">Candidatus Avidehalobacter gallistercoris</name>
    <dbReference type="NCBI Taxonomy" id="2840694"/>
    <lineage>
        <taxon>Bacteria</taxon>
        <taxon>Bacillati</taxon>
        <taxon>Bacillota</taxon>
        <taxon>Clostridia</taxon>
        <taxon>Eubacteriales</taxon>
        <taxon>Peptococcaceae</taxon>
        <taxon>Peptococcaceae incertae sedis</taxon>
        <taxon>Candidatus Avidehalobacter</taxon>
    </lineage>
</organism>
<evidence type="ECO:0000256" key="1">
    <source>
        <dbReference type="SAM" id="Phobius"/>
    </source>
</evidence>
<feature type="transmembrane region" description="Helical" evidence="1">
    <location>
        <begin position="138"/>
        <end position="161"/>
    </location>
</feature>
<reference evidence="2" key="1">
    <citation type="submission" date="2020-10" db="EMBL/GenBank/DDBJ databases">
        <authorList>
            <person name="Gilroy R."/>
        </authorList>
    </citation>
    <scope>NUCLEOTIDE SEQUENCE</scope>
    <source>
        <strain evidence="2">2830</strain>
    </source>
</reference>